<dbReference type="Proteomes" id="UP000199501">
    <property type="component" value="Unassembled WGS sequence"/>
</dbReference>
<protein>
    <recommendedName>
        <fullName evidence="5">DUF2637 domain-containing protein</fullName>
    </recommendedName>
</protein>
<sequence>MAAYASYDHQELFARTHGADGVAAAVWPLSVDGLVVLACVALLDPAVGRARPWLRLVVRAAFVAGVGMSMLANIAAGTTAGAGGRWDWAGVAVSGWPPVALLLAVEILMHSLTRDVPAETNATAETTPGETETAPNGPVALVSVDGPPVAAGRARGDSARVMWAHYQAARAAGRTPTGAELDRIAGTRDYGRAVLARWRRTGRIPADAPAVTATVPVDDETTTSDVSSLVDVRSAEGGGDSQAAA</sequence>
<gene>
    <name evidence="3" type="ORF">SAMN05216174_101496</name>
</gene>
<dbReference type="AlphaFoldDB" id="A0A1G6JP50"/>
<evidence type="ECO:0000256" key="2">
    <source>
        <dbReference type="SAM" id="Phobius"/>
    </source>
</evidence>
<reference evidence="4" key="1">
    <citation type="submission" date="2016-10" db="EMBL/GenBank/DDBJ databases">
        <authorList>
            <person name="Varghese N."/>
            <person name="Submissions S."/>
        </authorList>
    </citation>
    <scope>NUCLEOTIDE SEQUENCE [LARGE SCALE GENOMIC DNA]</scope>
    <source>
        <strain evidence="4">IBRC-M 10403</strain>
    </source>
</reference>
<dbReference type="Pfam" id="PF10935">
    <property type="entry name" value="DUF2637"/>
    <property type="match status" value="1"/>
</dbReference>
<organism evidence="3 4">
    <name type="scientific">Actinokineospora iranica</name>
    <dbReference type="NCBI Taxonomy" id="1271860"/>
    <lineage>
        <taxon>Bacteria</taxon>
        <taxon>Bacillati</taxon>
        <taxon>Actinomycetota</taxon>
        <taxon>Actinomycetes</taxon>
        <taxon>Pseudonocardiales</taxon>
        <taxon>Pseudonocardiaceae</taxon>
        <taxon>Actinokineospora</taxon>
    </lineage>
</organism>
<feature type="transmembrane region" description="Helical" evidence="2">
    <location>
        <begin position="88"/>
        <end position="109"/>
    </location>
</feature>
<feature type="compositionally biased region" description="Low complexity" evidence="1">
    <location>
        <begin position="119"/>
        <end position="138"/>
    </location>
</feature>
<evidence type="ECO:0000256" key="1">
    <source>
        <dbReference type="SAM" id="MobiDB-lite"/>
    </source>
</evidence>
<dbReference type="EMBL" id="FMZZ01000001">
    <property type="protein sequence ID" value="SDC20458.1"/>
    <property type="molecule type" value="Genomic_DNA"/>
</dbReference>
<keyword evidence="2" id="KW-0472">Membrane</keyword>
<keyword evidence="2" id="KW-1133">Transmembrane helix</keyword>
<accession>A0A1G6JP50</accession>
<dbReference type="InterPro" id="IPR021235">
    <property type="entry name" value="DUF2637"/>
</dbReference>
<keyword evidence="2" id="KW-0812">Transmembrane</keyword>
<evidence type="ECO:0000313" key="4">
    <source>
        <dbReference type="Proteomes" id="UP000199501"/>
    </source>
</evidence>
<feature type="region of interest" description="Disordered" evidence="1">
    <location>
        <begin position="119"/>
        <end position="139"/>
    </location>
</feature>
<proteinExistence type="predicted"/>
<feature type="compositionally biased region" description="Gly residues" evidence="1">
    <location>
        <begin position="236"/>
        <end position="245"/>
    </location>
</feature>
<feature type="transmembrane region" description="Helical" evidence="2">
    <location>
        <begin position="56"/>
        <end position="76"/>
    </location>
</feature>
<feature type="region of interest" description="Disordered" evidence="1">
    <location>
        <begin position="216"/>
        <end position="245"/>
    </location>
</feature>
<feature type="transmembrane region" description="Helical" evidence="2">
    <location>
        <begin position="22"/>
        <end position="44"/>
    </location>
</feature>
<evidence type="ECO:0008006" key="5">
    <source>
        <dbReference type="Google" id="ProtNLM"/>
    </source>
</evidence>
<name>A0A1G6JP50_9PSEU</name>
<keyword evidence="4" id="KW-1185">Reference proteome</keyword>
<dbReference type="STRING" id="1271860.SAMN05216174_101496"/>
<evidence type="ECO:0000313" key="3">
    <source>
        <dbReference type="EMBL" id="SDC20458.1"/>
    </source>
</evidence>